<evidence type="ECO:0000313" key="3">
    <source>
        <dbReference type="EMBL" id="MBT4870427.1"/>
    </source>
</evidence>
<dbReference type="GO" id="GO:0003824">
    <property type="term" value="F:catalytic activity"/>
    <property type="evidence" value="ECO:0007669"/>
    <property type="project" value="InterPro"/>
</dbReference>
<sequence length="261" mass="30314">MLWSMGKDSTALLHIVRDAFYGEVPFPLLHIDTGYKFPQMYEYRDRVAKELGLNLIVESNTKAIKEGFGPDKGRIKCCDELKTKMLKEAIEKHGFDGVLVAIRRDEHAMRNIESYFSVRGKNFEWINYEVDESEDKLKGERSGGIKLQKDVELSGWSIFPEDFGPEVGHVRVHPLLKWNELDTWKYIRQKEIPMIDLYFSKNGKRYRSLGCIPCTNPVKSNAKNIDEIITELKSTNVKERDGREQDKEEEGLEKLRKSGYM</sequence>
<dbReference type="Proteomes" id="UP000722459">
    <property type="component" value="Unassembled WGS sequence"/>
</dbReference>
<dbReference type="Gene3D" id="3.40.50.620">
    <property type="entry name" value="HUPs"/>
    <property type="match status" value="1"/>
</dbReference>
<comment type="caution">
    <text evidence="3">The sequence shown here is derived from an EMBL/GenBank/DDBJ whole genome shotgun (WGS) entry which is preliminary data.</text>
</comment>
<protein>
    <submittedName>
        <fullName evidence="3">Phosphoadenosine phosphosulfate reductase family protein</fullName>
    </submittedName>
</protein>
<feature type="region of interest" description="Disordered" evidence="1">
    <location>
        <begin position="237"/>
        <end position="261"/>
    </location>
</feature>
<dbReference type="EMBL" id="JABJNZ010000035">
    <property type="protein sequence ID" value="MBT4870427.1"/>
    <property type="molecule type" value="Genomic_DNA"/>
</dbReference>
<evidence type="ECO:0000256" key="1">
    <source>
        <dbReference type="SAM" id="MobiDB-lite"/>
    </source>
</evidence>
<dbReference type="PANTHER" id="PTHR43196">
    <property type="entry name" value="SULFATE ADENYLYLTRANSFERASE SUBUNIT 2"/>
    <property type="match status" value="1"/>
</dbReference>
<evidence type="ECO:0000259" key="2">
    <source>
        <dbReference type="Pfam" id="PF01507"/>
    </source>
</evidence>
<dbReference type="SUPFAM" id="SSF52402">
    <property type="entry name" value="Adenine nucleotide alpha hydrolases-like"/>
    <property type="match status" value="1"/>
</dbReference>
<dbReference type="Pfam" id="PF01507">
    <property type="entry name" value="PAPS_reduct"/>
    <property type="match status" value="1"/>
</dbReference>
<dbReference type="InterPro" id="IPR002500">
    <property type="entry name" value="PAPS_reduct_dom"/>
</dbReference>
<evidence type="ECO:0000313" key="4">
    <source>
        <dbReference type="Proteomes" id="UP000722459"/>
    </source>
</evidence>
<reference evidence="3" key="1">
    <citation type="journal article" date="2021" name="ISME J.">
        <title>Mercury methylation by metabolically versatile and cosmopolitan marine bacteria.</title>
        <authorList>
            <person name="Lin H."/>
            <person name="Ascher D.B."/>
            <person name="Myung Y."/>
            <person name="Lamborg C.H."/>
            <person name="Hallam S.J."/>
            <person name="Gionfriddo C.M."/>
            <person name="Holt K.E."/>
            <person name="Moreau J.W."/>
        </authorList>
    </citation>
    <scope>NUCLEOTIDE SEQUENCE</scope>
    <source>
        <strain evidence="3">SI075_bin30</strain>
    </source>
</reference>
<gene>
    <name evidence="3" type="ORF">HON47_02545</name>
</gene>
<dbReference type="InterPro" id="IPR050128">
    <property type="entry name" value="Sulfate_adenylyltrnsfr_sub2"/>
</dbReference>
<feature type="domain" description="Phosphoadenosine phosphosulphate reductase" evidence="2">
    <location>
        <begin position="1"/>
        <end position="217"/>
    </location>
</feature>
<name>A0A8T5GFF0_9ARCH</name>
<dbReference type="AlphaFoldDB" id="A0A8T5GFF0"/>
<dbReference type="PANTHER" id="PTHR43196:SF1">
    <property type="entry name" value="SULFATE ADENYLYLTRANSFERASE SUBUNIT 2"/>
    <property type="match status" value="1"/>
</dbReference>
<proteinExistence type="predicted"/>
<accession>A0A8T5GFF0</accession>
<dbReference type="InterPro" id="IPR014729">
    <property type="entry name" value="Rossmann-like_a/b/a_fold"/>
</dbReference>
<organism evidence="3 4">
    <name type="scientific">Candidatus Iainarchaeum sp</name>
    <dbReference type="NCBI Taxonomy" id="3101447"/>
    <lineage>
        <taxon>Archaea</taxon>
        <taxon>Candidatus Iainarchaeota</taxon>
        <taxon>Candidatus Iainarchaeia</taxon>
        <taxon>Candidatus Iainarchaeales</taxon>
        <taxon>Candidatus Iainarchaeaceae</taxon>
        <taxon>Candidatus Iainarchaeum</taxon>
    </lineage>
</organism>